<dbReference type="eggNOG" id="COG3209">
    <property type="taxonomic scope" value="Bacteria"/>
</dbReference>
<dbReference type="STRING" id="204669.Acid345_3817"/>
<name>Q1IJY3_KORVE</name>
<organism evidence="2 3">
    <name type="scientific">Koribacter versatilis (strain Ellin345)</name>
    <dbReference type="NCBI Taxonomy" id="204669"/>
    <lineage>
        <taxon>Bacteria</taxon>
        <taxon>Pseudomonadati</taxon>
        <taxon>Acidobacteriota</taxon>
        <taxon>Terriglobia</taxon>
        <taxon>Terriglobales</taxon>
        <taxon>Candidatus Korobacteraceae</taxon>
        <taxon>Candidatus Korobacter</taxon>
    </lineage>
</organism>
<dbReference type="AlphaFoldDB" id="Q1IJY3"/>
<evidence type="ECO:0000256" key="1">
    <source>
        <dbReference type="SAM" id="SignalP"/>
    </source>
</evidence>
<gene>
    <name evidence="2" type="ordered locus">Acid345_3817</name>
</gene>
<dbReference type="EnsemblBacteria" id="ABF42817">
    <property type="protein sequence ID" value="ABF42817"/>
    <property type="gene ID" value="Acid345_3817"/>
</dbReference>
<feature type="chain" id="PRO_5004190841" evidence="1">
    <location>
        <begin position="33"/>
        <end position="327"/>
    </location>
</feature>
<keyword evidence="3" id="KW-1185">Reference proteome</keyword>
<protein>
    <submittedName>
        <fullName evidence="2">Uncharacterized protein</fullName>
    </submittedName>
</protein>
<accession>Q1IJY3</accession>
<keyword evidence="1" id="KW-0732">Signal</keyword>
<dbReference type="HOGENOM" id="CLU_849368_0_0_0"/>
<feature type="signal peptide" evidence="1">
    <location>
        <begin position="1"/>
        <end position="32"/>
    </location>
</feature>
<proteinExistence type="predicted"/>
<dbReference type="EMBL" id="CP000360">
    <property type="protein sequence ID" value="ABF42817.1"/>
    <property type="molecule type" value="Genomic_DNA"/>
</dbReference>
<sequence>MRVDSATGMRNVAGILFRVFIFSLATSAQAHAEHAPLSYCMVPDSVQVTGNVRRVTVEDPSSQTPEIVAIFGQHSRLEQVEEYASSHVLARRAKFSYERFGISSITWSNSDGKSEEACSFTYSDEGRLTSYYDTDASGKVLWKVLFDQSDFSEHPLSRRFLINLVPPAQLAEVTDRVDCRGSCTKTTLLIDEKVAGTWMIRRSGKGRVEEEMIEFPDLSFSRIQHLPDGSTLEHDFSSKERKHVFSKRDLNGRLLSSWVQPENAPGNITDHKYEETSSVKLDSDGDSVSANEVTNTLVRDFQGNWTERMVKDSGGVRTTKRSIEYAP</sequence>
<dbReference type="KEGG" id="aba:Acid345_3817"/>
<evidence type="ECO:0000313" key="2">
    <source>
        <dbReference type="EMBL" id="ABF42817.1"/>
    </source>
</evidence>
<dbReference type="Proteomes" id="UP000002432">
    <property type="component" value="Chromosome"/>
</dbReference>
<evidence type="ECO:0000313" key="3">
    <source>
        <dbReference type="Proteomes" id="UP000002432"/>
    </source>
</evidence>
<reference evidence="2 3" key="1">
    <citation type="journal article" date="2009" name="Appl. Environ. Microbiol.">
        <title>Three genomes from the phylum Acidobacteria provide insight into the lifestyles of these microorganisms in soils.</title>
        <authorList>
            <person name="Ward N.L."/>
            <person name="Challacombe J.F."/>
            <person name="Janssen P.H."/>
            <person name="Henrissat B."/>
            <person name="Coutinho P.M."/>
            <person name="Wu M."/>
            <person name="Xie G."/>
            <person name="Haft D.H."/>
            <person name="Sait M."/>
            <person name="Badger J."/>
            <person name="Barabote R.D."/>
            <person name="Bradley B."/>
            <person name="Brettin T.S."/>
            <person name="Brinkac L.M."/>
            <person name="Bruce D."/>
            <person name="Creasy T."/>
            <person name="Daugherty S.C."/>
            <person name="Davidsen T.M."/>
            <person name="DeBoy R.T."/>
            <person name="Detter J.C."/>
            <person name="Dodson R.J."/>
            <person name="Durkin A.S."/>
            <person name="Ganapathy A."/>
            <person name="Gwinn-Giglio M."/>
            <person name="Han C.S."/>
            <person name="Khouri H."/>
            <person name="Kiss H."/>
            <person name="Kothari S.P."/>
            <person name="Madupu R."/>
            <person name="Nelson K.E."/>
            <person name="Nelson W.C."/>
            <person name="Paulsen I."/>
            <person name="Penn K."/>
            <person name="Ren Q."/>
            <person name="Rosovitz M.J."/>
            <person name="Selengut J.D."/>
            <person name="Shrivastava S."/>
            <person name="Sullivan S.A."/>
            <person name="Tapia R."/>
            <person name="Thompson L.S."/>
            <person name="Watkins K.L."/>
            <person name="Yang Q."/>
            <person name="Yu C."/>
            <person name="Zafar N."/>
            <person name="Zhou L."/>
            <person name="Kuske C.R."/>
        </authorList>
    </citation>
    <scope>NUCLEOTIDE SEQUENCE [LARGE SCALE GENOMIC DNA]</scope>
    <source>
        <strain evidence="2 3">Ellin345</strain>
    </source>
</reference>